<sequence>MAIYLSNQVSVTVNSVDISSLVSNATINRQFDEVDITSMGDSGKRQTKGLESSSLSLTFYNDSATAKTLQTLNTAWGTSVTVVVKQTTDAVSATNPSYTMSCLINGLTPVNGAVGDISSQSVTWNVNGTIAVATS</sequence>
<evidence type="ECO:0000313" key="7">
    <source>
        <dbReference type="EMBL" id="CAB5230970.1"/>
    </source>
</evidence>
<proteinExistence type="predicted"/>
<accession>A0A6J5MJD1</accession>
<dbReference type="EMBL" id="LR798426">
    <property type="protein sequence ID" value="CAB5230970.1"/>
    <property type="molecule type" value="Genomic_DNA"/>
</dbReference>
<evidence type="ECO:0000313" key="5">
    <source>
        <dbReference type="EMBL" id="CAB4194270.1"/>
    </source>
</evidence>
<dbReference type="EMBL" id="LR796987">
    <property type="protein sequence ID" value="CAB4180373.1"/>
    <property type="molecule type" value="Genomic_DNA"/>
</dbReference>
<dbReference type="EMBL" id="LR797204">
    <property type="protein sequence ID" value="CAB4194270.1"/>
    <property type="molecule type" value="Genomic_DNA"/>
</dbReference>
<evidence type="ECO:0000313" key="3">
    <source>
        <dbReference type="EMBL" id="CAB4180373.1"/>
    </source>
</evidence>
<gene>
    <name evidence="3" type="ORF">UFOVP1039_22</name>
    <name evidence="4" type="ORF">UFOVP1203_10</name>
    <name evidence="5" type="ORF">UFOVP1259_11</name>
    <name evidence="6" type="ORF">UFOVP1501_5</name>
    <name evidence="7" type="ORF">UFOVP1589_10</name>
    <name evidence="1" type="ORF">UFOVP479_5</name>
    <name evidence="2" type="ORF">UFOVP977_3</name>
</gene>
<protein>
    <submittedName>
        <fullName evidence="1">Uncharacterized protein</fullName>
    </submittedName>
</protein>
<dbReference type="EMBL" id="LR796452">
    <property type="protein sequence ID" value="CAB4145280.1"/>
    <property type="molecule type" value="Genomic_DNA"/>
</dbReference>
<evidence type="ECO:0000313" key="2">
    <source>
        <dbReference type="EMBL" id="CAB4176006.1"/>
    </source>
</evidence>
<dbReference type="EMBL" id="LR797143">
    <property type="protein sequence ID" value="CAB4189627.1"/>
    <property type="molecule type" value="Genomic_DNA"/>
</dbReference>
<reference evidence="1" key="1">
    <citation type="submission" date="2020-04" db="EMBL/GenBank/DDBJ databases">
        <authorList>
            <person name="Chiriac C."/>
            <person name="Salcher M."/>
            <person name="Ghai R."/>
            <person name="Kavagutti S V."/>
        </authorList>
    </citation>
    <scope>NUCLEOTIDE SEQUENCE</scope>
</reference>
<evidence type="ECO:0000313" key="1">
    <source>
        <dbReference type="EMBL" id="CAB4145280.1"/>
    </source>
</evidence>
<organism evidence="1">
    <name type="scientific">uncultured Caudovirales phage</name>
    <dbReference type="NCBI Taxonomy" id="2100421"/>
    <lineage>
        <taxon>Viruses</taxon>
        <taxon>Duplodnaviria</taxon>
        <taxon>Heunggongvirae</taxon>
        <taxon>Uroviricota</taxon>
        <taxon>Caudoviricetes</taxon>
        <taxon>Peduoviridae</taxon>
        <taxon>Maltschvirus</taxon>
        <taxon>Maltschvirus maltsch</taxon>
    </lineage>
</organism>
<evidence type="ECO:0000313" key="4">
    <source>
        <dbReference type="EMBL" id="CAB4189627.1"/>
    </source>
</evidence>
<dbReference type="EMBL" id="LR797448">
    <property type="protein sequence ID" value="CAB4216971.1"/>
    <property type="molecule type" value="Genomic_DNA"/>
</dbReference>
<dbReference type="EMBL" id="LR796932">
    <property type="protein sequence ID" value="CAB4176006.1"/>
    <property type="molecule type" value="Genomic_DNA"/>
</dbReference>
<name>A0A6J5MJD1_9CAUD</name>
<evidence type="ECO:0000313" key="6">
    <source>
        <dbReference type="EMBL" id="CAB4216971.1"/>
    </source>
</evidence>